<feature type="compositionally biased region" description="Low complexity" evidence="1">
    <location>
        <begin position="1120"/>
        <end position="1131"/>
    </location>
</feature>
<feature type="region of interest" description="Disordered" evidence="1">
    <location>
        <begin position="594"/>
        <end position="622"/>
    </location>
</feature>
<evidence type="ECO:0000256" key="1">
    <source>
        <dbReference type="SAM" id="MobiDB-lite"/>
    </source>
</evidence>
<evidence type="ECO:0000313" key="3">
    <source>
        <dbReference type="Proteomes" id="UP000285146"/>
    </source>
</evidence>
<feature type="compositionally biased region" description="Basic and acidic residues" evidence="1">
    <location>
        <begin position="1331"/>
        <end position="1340"/>
    </location>
</feature>
<feature type="compositionally biased region" description="Low complexity" evidence="1">
    <location>
        <begin position="1"/>
        <end position="24"/>
    </location>
</feature>
<feature type="compositionally biased region" description="Polar residues" evidence="1">
    <location>
        <begin position="1255"/>
        <end position="1309"/>
    </location>
</feature>
<feature type="region of interest" description="Disordered" evidence="1">
    <location>
        <begin position="740"/>
        <end position="1034"/>
    </location>
</feature>
<dbReference type="OrthoDB" id="5151921at2759"/>
<comment type="caution">
    <text evidence="2">The sequence shown here is derived from an EMBL/GenBank/DDBJ whole genome shotgun (WGS) entry which is preliminary data.</text>
</comment>
<dbReference type="EMBL" id="LKEB01000039">
    <property type="protein sequence ID" value="ROW07178.1"/>
    <property type="molecule type" value="Genomic_DNA"/>
</dbReference>
<gene>
    <name evidence="2" type="ORF">VPNG_07342</name>
</gene>
<feature type="compositionally biased region" description="Polar residues" evidence="1">
    <location>
        <begin position="1132"/>
        <end position="1201"/>
    </location>
</feature>
<feature type="compositionally biased region" description="Low complexity" evidence="1">
    <location>
        <begin position="970"/>
        <end position="987"/>
    </location>
</feature>
<feature type="compositionally biased region" description="Basic and acidic residues" evidence="1">
    <location>
        <begin position="240"/>
        <end position="250"/>
    </location>
</feature>
<feature type="compositionally biased region" description="Polar residues" evidence="1">
    <location>
        <begin position="226"/>
        <end position="239"/>
    </location>
</feature>
<feature type="compositionally biased region" description="Pro residues" evidence="1">
    <location>
        <begin position="1088"/>
        <end position="1109"/>
    </location>
</feature>
<feature type="region of interest" description="Disordered" evidence="1">
    <location>
        <begin position="508"/>
        <end position="578"/>
    </location>
</feature>
<dbReference type="Proteomes" id="UP000285146">
    <property type="component" value="Unassembled WGS sequence"/>
</dbReference>
<sequence>MNQSHSSSHPTSAAAAASAAAPPHQQGHFIQGQYMAMQSSQSQQSVALQYPPGAQFSVGVNVNGNGNGMYQHPGSPPPGHSNGQPGVVYASRQDIKGPVTSYQQVASPPAGSPPGMPSPSLMSNGQFVLPPGWKVESSQLQQPLTPRHHRPSPSISSLRQYSQQNYGIDKETGALSTRSVSPPTQSPVESRRPGQPALVQSGGHSSQNGFAPPNPPFLQQQQQQQGSSLARTSTNLTQDSQKRDENDGRRSSNMFSSIRGRLAGNGHDSRDSLGSRPQANGVTEDGVSEASIPVDEQRRTGTPNFFGGSGNGQPGSQGTPRPSPGIGGTPPPVGGAPFSPPREKRSFFTRPSGPGTRSASSQEIRRPSTAEGTTGPPIVGFGPGQPKKRFSKLTGILNREKKPSGGTFLAGIFGKRSESKTREQRPPHSPPGLGQPQGMNPQGQVMVMQRQGQPGFFLPIQGSTLGMQGQPMVPPQGQYAGLAQQVQQQQAQQQQQFLGQAGRQGVPSNQIFMQGQNPSHFGVIQQQPSPGISPITQPSGSPLATQPPGGISGQQQPTSQQQEGPQGYIPQRPQGQAPPLGVVQVATAVPIRQISSSPNGTGQLSAGSSPGGQSDSSRQKSASVVNQIDVGGVRFNSRANLYILRHEALLLRPQSNNHNNGSNSLIAAVVQSFSQQSPQSPWSIGRQGTPSQSGQPGQPGQQFSPDQSPQGMMMTPPPQEQRPEKEGAFSKLLGKSKTFVYQISEPQPSSDKPKSDKESKGVMGMLGAFKRDKTKQQQQQVEVGKAPPGGPQWNIQSGQVPPGSQQQQPGHIPQGPQTPRRLPQMQMPPKAQQVMGIGEGEQKIVSTPDEMFHPQPQSPPQPQTQPQQQSQPQPQPRSQSQPQPLPQTQGQASQGRIPAQTSPGQSQNEHQRFNSQSNFGYQKERQSPPKTTQPFTQPQSQAQAPQAVQHPGGRSSLGGAPQYEIGPSPQQKHQQQQQQPAQQSMGQNHTPTAATAAHQRAHNLKQQIASNAPEPQYAPVPIPQGYTPVYGDGTPIPRPEVIRAASYGQPYPGVPYQGPPQQWAYPGMIPGQVPQGHPPHLAQQGWPQYPPYQGTPPPMMMAQGTPPPQQYAKGQQVSSPQPIQGQAAPPQMSYQQPESQQSVHPQFVAPTNGQVQNVPHQAGFSPQSANFASPRQDPPTSFDQGQASQSNGQSVAPQVQYQYAVMSDPAHAPAQTSNGGPPQTLTPESTKSQTVQGPNQTVPRSAFAVVKPTAGQDQLQPQGPTGNLVPQRQLSGASEVSSLTSVPATGQGSTGAQSDHTVNQVQQQFDAIPEGYTVSSEPAYERPPVTLRDEGPRAETPHTATSADKDDIYGATPRQSAHATPVAPQAQHEHIIFSEAAQEPSTEPESKFAGPLPSRSPNRSPESNPTFKVEPPPQQQQQQGFVVDAPPVTVEPATPSSATTATTATTTATVAVTSKSSSPDDEEEPPSPTESELNRKNREAGGEAAAPATISGKPVQSSQEIFEEHKRRQLARDMEEKIAIFPTEPEPLVVEQQRRRRDDDVPMMSATSYPGQEWNPYGDMWVDDDV</sequence>
<feature type="compositionally biased region" description="Polar residues" evidence="1">
    <location>
        <begin position="174"/>
        <end position="188"/>
    </location>
</feature>
<feature type="compositionally biased region" description="Basic and acidic residues" evidence="1">
    <location>
        <begin position="1476"/>
        <end position="1485"/>
    </location>
</feature>
<feature type="region of interest" description="Disordered" evidence="1">
    <location>
        <begin position="1063"/>
        <end position="1570"/>
    </location>
</feature>
<feature type="compositionally biased region" description="Low complexity" evidence="1">
    <location>
        <begin position="676"/>
        <end position="711"/>
    </location>
</feature>
<feature type="compositionally biased region" description="Basic and acidic residues" evidence="1">
    <location>
        <begin position="415"/>
        <end position="426"/>
    </location>
</feature>
<feature type="region of interest" description="Disordered" evidence="1">
    <location>
        <begin position="676"/>
        <end position="725"/>
    </location>
</feature>
<feature type="compositionally biased region" description="Polar residues" evidence="1">
    <location>
        <begin position="1214"/>
        <end position="1243"/>
    </location>
</feature>
<feature type="compositionally biased region" description="Low complexity" evidence="1">
    <location>
        <begin position="864"/>
        <end position="891"/>
    </location>
</feature>
<feature type="region of interest" description="Disordered" evidence="1">
    <location>
        <begin position="62"/>
        <end position="441"/>
    </location>
</feature>
<keyword evidence="3" id="KW-1185">Reference proteome</keyword>
<feature type="compositionally biased region" description="Pro residues" evidence="1">
    <location>
        <begin position="329"/>
        <end position="340"/>
    </location>
</feature>
<protein>
    <submittedName>
        <fullName evidence="2">Uncharacterized protein</fullName>
    </submittedName>
</protein>
<reference evidence="2 3" key="1">
    <citation type="submission" date="2015-09" db="EMBL/GenBank/DDBJ databases">
        <title>Host preference determinants of Valsa canker pathogens revealed by comparative genomics.</title>
        <authorList>
            <person name="Yin Z."/>
            <person name="Huang L."/>
        </authorList>
    </citation>
    <scope>NUCLEOTIDE SEQUENCE [LARGE SCALE GENOMIC DNA]</scope>
    <source>
        <strain evidence="2 3">SXYLt</strain>
    </source>
</reference>
<feature type="compositionally biased region" description="Low complexity" evidence="1">
    <location>
        <begin position="1397"/>
        <end position="1409"/>
    </location>
</feature>
<feature type="compositionally biased region" description="Low complexity" evidence="1">
    <location>
        <begin position="546"/>
        <end position="567"/>
    </location>
</feature>
<feature type="region of interest" description="Disordered" evidence="1">
    <location>
        <begin position="1"/>
        <end position="48"/>
    </location>
</feature>
<organism evidence="2 3">
    <name type="scientific">Cytospora leucostoma</name>
    <dbReference type="NCBI Taxonomy" id="1230097"/>
    <lineage>
        <taxon>Eukaryota</taxon>
        <taxon>Fungi</taxon>
        <taxon>Dikarya</taxon>
        <taxon>Ascomycota</taxon>
        <taxon>Pezizomycotina</taxon>
        <taxon>Sordariomycetes</taxon>
        <taxon>Sordariomycetidae</taxon>
        <taxon>Diaporthales</taxon>
        <taxon>Cytosporaceae</taxon>
        <taxon>Cytospora</taxon>
    </lineage>
</organism>
<dbReference type="InParanoid" id="A0A423WUF5"/>
<feature type="compositionally biased region" description="Low complexity" evidence="1">
    <location>
        <begin position="1434"/>
        <end position="1461"/>
    </location>
</feature>
<accession>A0A423WUF5</accession>
<name>A0A423WUF5_9PEZI</name>
<feature type="compositionally biased region" description="Low complexity" evidence="1">
    <location>
        <begin position="796"/>
        <end position="819"/>
    </location>
</feature>
<feature type="compositionally biased region" description="Low complexity" evidence="1">
    <location>
        <begin position="928"/>
        <end position="951"/>
    </location>
</feature>
<feature type="compositionally biased region" description="Basic and acidic residues" evidence="1">
    <location>
        <begin position="1506"/>
        <end position="1522"/>
    </location>
</feature>
<dbReference type="STRING" id="1230097.A0A423WUF5"/>
<feature type="compositionally biased region" description="Polar residues" evidence="1">
    <location>
        <begin position="899"/>
        <end position="920"/>
    </location>
</feature>
<feature type="compositionally biased region" description="Polar residues" evidence="1">
    <location>
        <begin position="508"/>
        <end position="544"/>
    </location>
</feature>
<proteinExistence type="predicted"/>
<feature type="compositionally biased region" description="Basic and acidic residues" evidence="1">
    <location>
        <begin position="751"/>
        <end position="760"/>
    </location>
</feature>
<evidence type="ECO:0000313" key="2">
    <source>
        <dbReference type="EMBL" id="ROW07178.1"/>
    </source>
</evidence>